<dbReference type="InterPro" id="IPR029063">
    <property type="entry name" value="SAM-dependent_MTases_sf"/>
</dbReference>
<dbReference type="InterPro" id="IPR001525">
    <property type="entry name" value="C5_MeTfrase"/>
</dbReference>
<protein>
    <recommendedName>
        <fullName evidence="1">DNA (cytosine-5-)-methyltransferase</fullName>
        <ecNumber evidence="1">2.1.1.37</ecNumber>
    </recommendedName>
</protein>
<keyword evidence="4" id="KW-0949">S-adenosyl-L-methionine</keyword>
<dbReference type="EC" id="2.1.1.37" evidence="1"/>
<evidence type="ECO:0000256" key="4">
    <source>
        <dbReference type="ARBA" id="ARBA00022691"/>
    </source>
</evidence>
<accession>A0A6M3JKV9</accession>
<evidence type="ECO:0000313" key="6">
    <source>
        <dbReference type="EMBL" id="QJA93566.1"/>
    </source>
</evidence>
<reference evidence="5" key="1">
    <citation type="submission" date="2020-03" db="EMBL/GenBank/DDBJ databases">
        <title>The deep terrestrial virosphere.</title>
        <authorList>
            <person name="Holmfeldt K."/>
            <person name="Nilsson E."/>
            <person name="Simone D."/>
            <person name="Lopez-Fernandez M."/>
            <person name="Wu X."/>
            <person name="de Brujin I."/>
            <person name="Lundin D."/>
            <person name="Andersson A."/>
            <person name="Bertilsson S."/>
            <person name="Dopson M."/>
        </authorList>
    </citation>
    <scope>NUCLEOTIDE SEQUENCE</scope>
    <source>
        <strain evidence="5">MM415A03722</strain>
        <strain evidence="6">MM415B04184</strain>
    </source>
</reference>
<dbReference type="GO" id="GO:0003677">
    <property type="term" value="F:DNA binding"/>
    <property type="evidence" value="ECO:0007669"/>
    <property type="project" value="TreeGrafter"/>
</dbReference>
<dbReference type="SUPFAM" id="SSF53335">
    <property type="entry name" value="S-adenosyl-L-methionine-dependent methyltransferases"/>
    <property type="match status" value="1"/>
</dbReference>
<dbReference type="GO" id="GO:0003886">
    <property type="term" value="F:DNA (cytosine-5-)-methyltransferase activity"/>
    <property type="evidence" value="ECO:0007669"/>
    <property type="project" value="UniProtKB-EC"/>
</dbReference>
<dbReference type="InterPro" id="IPR018117">
    <property type="entry name" value="C5_DNA_meth_AS"/>
</dbReference>
<dbReference type="EMBL" id="MT141794">
    <property type="protein sequence ID" value="QJA70460.1"/>
    <property type="molecule type" value="Genomic_DNA"/>
</dbReference>
<evidence type="ECO:0000313" key="5">
    <source>
        <dbReference type="EMBL" id="QJA70460.1"/>
    </source>
</evidence>
<dbReference type="InterPro" id="IPR050390">
    <property type="entry name" value="C5-Methyltransferase"/>
</dbReference>
<keyword evidence="3 5" id="KW-0808">Transferase</keyword>
<dbReference type="Gene3D" id="3.90.120.10">
    <property type="entry name" value="DNA Methylase, subunit A, domain 2"/>
    <property type="match status" value="1"/>
</dbReference>
<dbReference type="EMBL" id="MT143159">
    <property type="protein sequence ID" value="QJA93566.1"/>
    <property type="molecule type" value="Genomic_DNA"/>
</dbReference>
<evidence type="ECO:0000256" key="3">
    <source>
        <dbReference type="ARBA" id="ARBA00022679"/>
    </source>
</evidence>
<dbReference type="PRINTS" id="PR00105">
    <property type="entry name" value="C5METTRFRASE"/>
</dbReference>
<dbReference type="GO" id="GO:0005634">
    <property type="term" value="C:nucleus"/>
    <property type="evidence" value="ECO:0007669"/>
    <property type="project" value="TreeGrafter"/>
</dbReference>
<sequence>MDISSNYTVISTFAGTGGSSLGYKWAGFKELLAIDFDSHAVECFRLNFPDVIIWHRDIKTVSVQEIFDFCKIQSGDLDIFDGSPPCQGFSTSGKRQVNDDRNDLFKEYVRLIEGLKPKIFVMENVTGMIKGVMKGRFKEILATLKALPYQVKCKQMNAKYYDVPQSRERLIFIGVRNDLGMEPNYPVPSRKLITVKEAFETIVNHESELKESVIKETWQMYRVLNGKEKKKHFGLVRLEWNKPSNTIVKDAGNTSTGIIHPSENRKLTITEVKVLCSFPLDWKLFGNFHEKWARLGNAVMPKFMQAIAENIRINILDKYYKKYYTGQKAVKL</sequence>
<evidence type="ECO:0000256" key="1">
    <source>
        <dbReference type="ARBA" id="ARBA00011975"/>
    </source>
</evidence>
<evidence type="ECO:0000256" key="2">
    <source>
        <dbReference type="ARBA" id="ARBA00022603"/>
    </source>
</evidence>
<dbReference type="Gene3D" id="3.40.50.150">
    <property type="entry name" value="Vaccinia Virus protein VP39"/>
    <property type="match status" value="1"/>
</dbReference>
<dbReference type="PANTHER" id="PTHR10629">
    <property type="entry name" value="CYTOSINE-SPECIFIC METHYLTRANSFERASE"/>
    <property type="match status" value="1"/>
</dbReference>
<dbReference type="AlphaFoldDB" id="A0A6M3JKV9"/>
<keyword evidence="2 5" id="KW-0489">Methyltransferase</keyword>
<dbReference type="PANTHER" id="PTHR10629:SF52">
    <property type="entry name" value="DNA (CYTOSINE-5)-METHYLTRANSFERASE 1"/>
    <property type="match status" value="1"/>
</dbReference>
<dbReference type="Pfam" id="PF00145">
    <property type="entry name" value="DNA_methylase"/>
    <property type="match status" value="1"/>
</dbReference>
<dbReference type="NCBIfam" id="TIGR00675">
    <property type="entry name" value="dcm"/>
    <property type="match status" value="1"/>
</dbReference>
<dbReference type="GO" id="GO:0032259">
    <property type="term" value="P:methylation"/>
    <property type="evidence" value="ECO:0007669"/>
    <property type="project" value="UniProtKB-KW"/>
</dbReference>
<dbReference type="PROSITE" id="PS00094">
    <property type="entry name" value="C5_MTASE_1"/>
    <property type="match status" value="1"/>
</dbReference>
<dbReference type="GO" id="GO:0044027">
    <property type="term" value="P:negative regulation of gene expression via chromosomal CpG island methylation"/>
    <property type="evidence" value="ECO:0007669"/>
    <property type="project" value="TreeGrafter"/>
</dbReference>
<organism evidence="5">
    <name type="scientific">viral metagenome</name>
    <dbReference type="NCBI Taxonomy" id="1070528"/>
    <lineage>
        <taxon>unclassified sequences</taxon>
        <taxon>metagenomes</taxon>
        <taxon>organismal metagenomes</taxon>
    </lineage>
</organism>
<gene>
    <name evidence="5" type="ORF">MM415A03722_0009</name>
    <name evidence="6" type="ORF">MM415B04184_0009</name>
</gene>
<proteinExistence type="predicted"/>
<dbReference type="PROSITE" id="PS51679">
    <property type="entry name" value="SAM_MT_C5"/>
    <property type="match status" value="1"/>
</dbReference>
<name>A0A6M3JKV9_9ZZZZ</name>